<accession>A0A1I2W8K2</accession>
<dbReference type="EMBL" id="FOOX01000013">
    <property type="protein sequence ID" value="SFG97632.1"/>
    <property type="molecule type" value="Genomic_DNA"/>
</dbReference>
<evidence type="ECO:0000313" key="2">
    <source>
        <dbReference type="EMBL" id="SFG97632.1"/>
    </source>
</evidence>
<keyword evidence="1" id="KW-1133">Transmembrane helix</keyword>
<reference evidence="3" key="1">
    <citation type="submission" date="2016-10" db="EMBL/GenBank/DDBJ databases">
        <authorList>
            <person name="Varghese N."/>
            <person name="Submissions S."/>
        </authorList>
    </citation>
    <scope>NUCLEOTIDE SEQUENCE [LARGE SCALE GENOMIC DNA]</scope>
    <source>
        <strain evidence="3">DSM 17038</strain>
    </source>
</reference>
<organism evidence="2 3">
    <name type="scientific">Desulfotruncus arcticus DSM 17038</name>
    <dbReference type="NCBI Taxonomy" id="1121424"/>
    <lineage>
        <taxon>Bacteria</taxon>
        <taxon>Bacillati</taxon>
        <taxon>Bacillota</taxon>
        <taxon>Clostridia</taxon>
        <taxon>Eubacteriales</taxon>
        <taxon>Desulfallaceae</taxon>
        <taxon>Desulfotruncus</taxon>
    </lineage>
</organism>
<keyword evidence="1" id="KW-0472">Membrane</keyword>
<evidence type="ECO:0000313" key="3">
    <source>
        <dbReference type="Proteomes" id="UP000199337"/>
    </source>
</evidence>
<gene>
    <name evidence="2" type="ORF">SAMN05660649_03353</name>
</gene>
<feature type="transmembrane region" description="Helical" evidence="1">
    <location>
        <begin position="51"/>
        <end position="76"/>
    </location>
</feature>
<proteinExistence type="predicted"/>
<evidence type="ECO:0008006" key="4">
    <source>
        <dbReference type="Google" id="ProtNLM"/>
    </source>
</evidence>
<feature type="transmembrane region" description="Helical" evidence="1">
    <location>
        <begin position="96"/>
        <end position="129"/>
    </location>
</feature>
<name>A0A1I2W8K2_9FIRM</name>
<evidence type="ECO:0000256" key="1">
    <source>
        <dbReference type="SAM" id="Phobius"/>
    </source>
</evidence>
<dbReference type="AlphaFoldDB" id="A0A1I2W8K2"/>
<protein>
    <recommendedName>
        <fullName evidence="4">DUF4956 domain-containing protein</fullName>
    </recommendedName>
</protein>
<dbReference type="Pfam" id="PF16316">
    <property type="entry name" value="DUF4956"/>
    <property type="match status" value="1"/>
</dbReference>
<dbReference type="RefSeq" id="WP_092472513.1">
    <property type="nucleotide sequence ID" value="NZ_FOOX01000013.1"/>
</dbReference>
<keyword evidence="3" id="KW-1185">Reference proteome</keyword>
<feature type="transmembrane region" description="Helical" evidence="1">
    <location>
        <begin position="16"/>
        <end position="39"/>
    </location>
</feature>
<sequence>MLENILSTNLASSITLQGLLICTLASLVLGVGIACIYMYRSIYTKNFVVTLALLPAMVQLVIMLVNGNIGTGVAVMGAFSLVRFRSVPGSAREISSIFLAMAVGLATGMGYLGIAVLFLVIIGSMTVLLTCTSFGEQKKTEKELKITIPESLDYFDIFSDLFQKYTKSAELVKVKTTNMGSLYQLQYHIVLANQSREKEFIDEIRCRNGNLNITCGRVPTSKVEL</sequence>
<dbReference type="OrthoDB" id="9803265at2"/>
<dbReference type="STRING" id="341036.SAMN05660649_03353"/>
<dbReference type="Proteomes" id="UP000199337">
    <property type="component" value="Unassembled WGS sequence"/>
</dbReference>
<keyword evidence="1" id="KW-0812">Transmembrane</keyword>
<dbReference type="InterPro" id="IPR032531">
    <property type="entry name" value="DUF4956"/>
</dbReference>